<proteinExistence type="predicted"/>
<organism evidence="2">
    <name type="scientific">Brassica napus</name>
    <name type="common">Rape</name>
    <dbReference type="NCBI Taxonomy" id="3708"/>
    <lineage>
        <taxon>Eukaryota</taxon>
        <taxon>Viridiplantae</taxon>
        <taxon>Streptophyta</taxon>
        <taxon>Embryophyta</taxon>
        <taxon>Tracheophyta</taxon>
        <taxon>Spermatophyta</taxon>
        <taxon>Magnoliopsida</taxon>
        <taxon>eudicotyledons</taxon>
        <taxon>Gunneridae</taxon>
        <taxon>Pentapetalae</taxon>
        <taxon>rosids</taxon>
        <taxon>malvids</taxon>
        <taxon>Brassicales</taxon>
        <taxon>Brassicaceae</taxon>
        <taxon>Brassiceae</taxon>
        <taxon>Brassica</taxon>
    </lineage>
</organism>
<sequence>MHEVSNEVRGVETDKEPAQHYQVVIQVENSKKSLVLASTDQIVEHINEIEIEELQSQKGVELKALSMPANLPIHSKVTIAIGSNSQSTSPPLAGIISAPAEPTIMEEIPSPIMVSKTNLEVRNNSLAFTPQHDSLSHNHTEQPNVQDDEDGLMSDAMANLNTSRGGRPIKPLQKYQDMDWNTIRGKGKRGRRGQGYHTP</sequence>
<evidence type="ECO:0000256" key="1">
    <source>
        <dbReference type="SAM" id="MobiDB-lite"/>
    </source>
</evidence>
<protein>
    <submittedName>
        <fullName evidence="2">(rape) hypothetical protein</fullName>
    </submittedName>
</protein>
<gene>
    <name evidence="2" type="ORF">DARMORV10_C02P53160.1</name>
</gene>
<feature type="region of interest" description="Disordered" evidence="1">
    <location>
        <begin position="129"/>
        <end position="199"/>
    </location>
</feature>
<evidence type="ECO:0000313" key="2">
    <source>
        <dbReference type="EMBL" id="CAF1920186.1"/>
    </source>
</evidence>
<name>A0A816KTK2_BRANA</name>
<feature type="compositionally biased region" description="Basic residues" evidence="1">
    <location>
        <begin position="185"/>
        <end position="199"/>
    </location>
</feature>
<dbReference type="AlphaFoldDB" id="A0A816KTK2"/>
<reference evidence="2" key="1">
    <citation type="submission" date="2021-01" db="EMBL/GenBank/DDBJ databases">
        <authorList>
            <consortium name="Genoscope - CEA"/>
            <person name="William W."/>
        </authorList>
    </citation>
    <scope>NUCLEOTIDE SEQUENCE</scope>
</reference>
<dbReference type="Proteomes" id="UP001295469">
    <property type="component" value="Chromosome C02"/>
</dbReference>
<dbReference type="EMBL" id="HG994366">
    <property type="protein sequence ID" value="CAF1920186.1"/>
    <property type="molecule type" value="Genomic_DNA"/>
</dbReference>
<accession>A0A816KTK2</accession>